<accession>A0A3R9RTJ4</accession>
<dbReference type="Proteomes" id="UP000277582">
    <property type="component" value="Unassembled WGS sequence"/>
</dbReference>
<comment type="caution">
    <text evidence="1">The sequence shown here is derived from an EMBL/GenBank/DDBJ whole genome shotgun (WGS) entry which is preliminary data.</text>
</comment>
<gene>
    <name evidence="1" type="ORF">D6D85_01025</name>
</gene>
<reference evidence="1 2" key="1">
    <citation type="submission" date="2018-10" db="EMBL/GenBank/DDBJ databases">
        <title>Co-occurring genomic capacity for anaerobic methane metabolism and dissimilatory sulfite reduction discovered in the Korarchaeota.</title>
        <authorList>
            <person name="Mckay L.J."/>
            <person name="Dlakic M."/>
            <person name="Fields M.W."/>
            <person name="Delmont T.O."/>
            <person name="Eren A.M."/>
            <person name="Jay Z.J."/>
            <person name="Klingelsmith K.B."/>
            <person name="Rusch D.B."/>
            <person name="Inskeep W.P."/>
        </authorList>
    </citation>
    <scope>NUCLEOTIDE SEQUENCE [LARGE SCALE GENOMIC DNA]</scope>
    <source>
        <strain evidence="1 2">MDKW</strain>
    </source>
</reference>
<name>A0A3R9RTJ4_9CREN</name>
<dbReference type="AlphaFoldDB" id="A0A3R9RTJ4"/>
<organism evidence="1 2">
    <name type="scientific">Candidatus Methanodesulfokora washburnensis</name>
    <dbReference type="NCBI Taxonomy" id="2478471"/>
    <lineage>
        <taxon>Archaea</taxon>
        <taxon>Thermoproteota</taxon>
        <taxon>Candidatus Korarchaeia</taxon>
        <taxon>Candidatus Korarchaeia incertae sedis</taxon>
        <taxon>Candidatus Methanodesulfokora</taxon>
    </lineage>
</organism>
<evidence type="ECO:0000313" key="2">
    <source>
        <dbReference type="Proteomes" id="UP000277582"/>
    </source>
</evidence>
<keyword evidence="2" id="KW-1185">Reference proteome</keyword>
<protein>
    <submittedName>
        <fullName evidence="1">Uncharacterized protein</fullName>
    </submittedName>
</protein>
<dbReference type="OrthoDB" id="24782at2157"/>
<dbReference type="EMBL" id="RCOS01000018">
    <property type="protein sequence ID" value="RSN78397.1"/>
    <property type="molecule type" value="Genomic_DNA"/>
</dbReference>
<sequence length="357" mass="41934">MEAVIKERWRGTKGAYYFYVVEGNELVHVGDYALSSSKHENIVIHRIPVNKVTGKTIYRFYFSNSGLMSLGKCKIEDFKDGSPEKCESSKVQEIYNLRFRVKDPLLQDLQVQFKQLFIPMVHELKEYEREKGFNILCMGKQRRLESMLEDPERYYFEFMCIPEDRRRAKSLKETRKWIYELWVMKLLCDAIEVSKFKGNEQEGNPCWWIEQGSEVSKCIAETPYEDFTLWLEFQPSKGAHMLGMFAGRRVPVRPDIVVARGSFERTEEFVESENAIDLLVECKEDPFDSWKREIESQILPYRQIFKPNNLILVSLEHIPEDVRGKLEDQGIKAVDNLKSKDNVKAFYDAVRDSILKS</sequence>
<dbReference type="RefSeq" id="WP_125670176.1">
    <property type="nucleotide sequence ID" value="NZ_RCOS01000018.1"/>
</dbReference>
<proteinExistence type="predicted"/>
<evidence type="ECO:0000313" key="1">
    <source>
        <dbReference type="EMBL" id="RSN78397.1"/>
    </source>
</evidence>